<feature type="signal peptide" evidence="1">
    <location>
        <begin position="1"/>
        <end position="18"/>
    </location>
</feature>
<evidence type="ECO:0000256" key="1">
    <source>
        <dbReference type="SAM" id="SignalP"/>
    </source>
</evidence>
<gene>
    <name evidence="2" type="ORF">BIW12_13770</name>
</gene>
<dbReference type="Gene3D" id="3.30.110.170">
    <property type="entry name" value="Protein of unknown function (DUF541), domain 1"/>
    <property type="match status" value="1"/>
</dbReference>
<dbReference type="PANTHER" id="PTHR34387">
    <property type="entry name" value="SLR1258 PROTEIN"/>
    <property type="match status" value="1"/>
</dbReference>
<evidence type="ECO:0000313" key="3">
    <source>
        <dbReference type="Proteomes" id="UP000178198"/>
    </source>
</evidence>
<protein>
    <recommendedName>
        <fullName evidence="4">SIMPL domain-containing protein</fullName>
    </recommendedName>
</protein>
<evidence type="ECO:0008006" key="4">
    <source>
        <dbReference type="Google" id="ProtNLM"/>
    </source>
</evidence>
<name>A0A1D9PCX4_9FLAO</name>
<evidence type="ECO:0000313" key="2">
    <source>
        <dbReference type="EMBL" id="APA00402.1"/>
    </source>
</evidence>
<accession>A0A1D9PCX4</accession>
<dbReference type="InterPro" id="IPR052022">
    <property type="entry name" value="26kDa_periplasmic_antigen"/>
</dbReference>
<dbReference type="RefSeq" id="WP_071185639.1">
    <property type="nucleotide sequence ID" value="NZ_CP017774.1"/>
</dbReference>
<dbReference type="Gene3D" id="3.30.70.2970">
    <property type="entry name" value="Protein of unknown function (DUF541), domain 2"/>
    <property type="match status" value="1"/>
</dbReference>
<keyword evidence="1" id="KW-0732">Signal</keyword>
<dbReference type="Proteomes" id="UP000178198">
    <property type="component" value="Chromosome"/>
</dbReference>
<dbReference type="OrthoDB" id="6021921at2"/>
<keyword evidence="3" id="KW-1185">Reference proteome</keyword>
<dbReference type="Pfam" id="PF04402">
    <property type="entry name" value="SIMPL"/>
    <property type="match status" value="1"/>
</dbReference>
<dbReference type="STRING" id="1306519.BIW12_13770"/>
<dbReference type="InterPro" id="IPR007497">
    <property type="entry name" value="SIMPL/DUF541"/>
</dbReference>
<proteinExistence type="predicted"/>
<organism evidence="2 3">
    <name type="scientific">Flavobacterium commune</name>
    <dbReference type="NCBI Taxonomy" id="1306519"/>
    <lineage>
        <taxon>Bacteria</taxon>
        <taxon>Pseudomonadati</taxon>
        <taxon>Bacteroidota</taxon>
        <taxon>Flavobacteriia</taxon>
        <taxon>Flavobacteriales</taxon>
        <taxon>Flavobacteriaceae</taxon>
        <taxon>Flavobacterium</taxon>
    </lineage>
</organism>
<reference evidence="2 3" key="1">
    <citation type="submission" date="2016-10" db="EMBL/GenBank/DDBJ databases">
        <title>Complete Genome Sequence of Flavobacterium sp. PK15.</title>
        <authorList>
            <person name="Ekwe A."/>
            <person name="Kim S.B."/>
        </authorList>
    </citation>
    <scope>NUCLEOTIDE SEQUENCE [LARGE SCALE GENOMIC DNA]</scope>
    <source>
        <strain evidence="2 3">PK15</strain>
    </source>
</reference>
<dbReference type="GO" id="GO:0006974">
    <property type="term" value="P:DNA damage response"/>
    <property type="evidence" value="ECO:0007669"/>
    <property type="project" value="TreeGrafter"/>
</dbReference>
<dbReference type="AlphaFoldDB" id="A0A1D9PCX4"/>
<dbReference type="PANTHER" id="PTHR34387:SF1">
    <property type="entry name" value="PERIPLASMIC IMMUNOGENIC PROTEIN"/>
    <property type="match status" value="1"/>
</dbReference>
<feature type="chain" id="PRO_5009444532" description="SIMPL domain-containing protein" evidence="1">
    <location>
        <begin position="19"/>
        <end position="230"/>
    </location>
</feature>
<dbReference type="KEGG" id="fcm:BIW12_13770"/>
<dbReference type="EMBL" id="CP017774">
    <property type="protein sequence ID" value="APA00402.1"/>
    <property type="molecule type" value="Genomic_DNA"/>
</dbReference>
<sequence>MKKAVVFLSLMFMTLSYGQEIKPIPQITVSGEGKVKVVPDQATITATVENKGNVAKEVKKINDEQMDAVLKLIKKMNLAPSDYRTQRVALNPQYDYEKKKTTYNATQTIEIIVRDLNKYDELMEGLVSQGINRIDNVVFQSSKLAQYESEARKLAMKEAKHKAEDYVSVLGQKIGKAITINDNSQAYYPQPVYARFKTMGAMESDSAVKETLAVGEITITANVSVNFVLE</sequence>